<dbReference type="GO" id="GO:0071949">
    <property type="term" value="F:FAD binding"/>
    <property type="evidence" value="ECO:0007669"/>
    <property type="project" value="InterPro"/>
</dbReference>
<dbReference type="SUPFAM" id="SSF54373">
    <property type="entry name" value="FAD-linked reductases, C-terminal domain"/>
    <property type="match status" value="1"/>
</dbReference>
<feature type="domain" description="FAD-binding" evidence="6">
    <location>
        <begin position="5"/>
        <end position="347"/>
    </location>
</feature>
<dbReference type="SUPFAM" id="SSF51905">
    <property type="entry name" value="FAD/NAD(P)-binding domain"/>
    <property type="match status" value="1"/>
</dbReference>
<keyword evidence="2" id="KW-0285">Flavoprotein</keyword>
<accession>A0A370FFB2</accession>
<evidence type="ECO:0000256" key="3">
    <source>
        <dbReference type="ARBA" id="ARBA00022827"/>
    </source>
</evidence>
<evidence type="ECO:0000259" key="6">
    <source>
        <dbReference type="Pfam" id="PF01494"/>
    </source>
</evidence>
<dbReference type="InterPro" id="IPR002938">
    <property type="entry name" value="FAD-bd"/>
</dbReference>
<evidence type="ECO:0000313" key="8">
    <source>
        <dbReference type="Proteomes" id="UP000255265"/>
    </source>
</evidence>
<comment type="cofactor">
    <cofactor evidence="1">
        <name>FAD</name>
        <dbReference type="ChEBI" id="CHEBI:57692"/>
    </cofactor>
</comment>
<dbReference type="InterPro" id="IPR036188">
    <property type="entry name" value="FAD/NAD-bd_sf"/>
</dbReference>
<gene>
    <name evidence="7" type="ORF">DFR41_104157</name>
</gene>
<dbReference type="AlphaFoldDB" id="A0A370FFB2"/>
<dbReference type="InterPro" id="IPR050493">
    <property type="entry name" value="FAD-dep_Monooxygenase_BioMet"/>
</dbReference>
<dbReference type="Proteomes" id="UP000255265">
    <property type="component" value="Unassembled WGS sequence"/>
</dbReference>
<evidence type="ECO:0000256" key="2">
    <source>
        <dbReference type="ARBA" id="ARBA00022630"/>
    </source>
</evidence>
<dbReference type="PRINTS" id="PR00420">
    <property type="entry name" value="RNGMNOXGNASE"/>
</dbReference>
<dbReference type="RefSeq" id="WP_114802960.1">
    <property type="nucleotide sequence ID" value="NZ_QQAV01000004.1"/>
</dbReference>
<keyword evidence="8" id="KW-1185">Reference proteome</keyword>
<comment type="caution">
    <text evidence="7">The sequence shown here is derived from an EMBL/GenBank/DDBJ whole genome shotgun (WGS) entry which is preliminary data.</text>
</comment>
<dbReference type="GO" id="GO:0004497">
    <property type="term" value="F:monooxygenase activity"/>
    <property type="evidence" value="ECO:0007669"/>
    <property type="project" value="UniProtKB-KW"/>
</dbReference>
<protein>
    <submittedName>
        <fullName evidence="7">Salicylate hydroxylase</fullName>
    </submittedName>
</protein>
<keyword evidence="3" id="KW-0274">FAD</keyword>
<dbReference type="Gene3D" id="3.50.50.60">
    <property type="entry name" value="FAD/NAD(P)-binding domain"/>
    <property type="match status" value="1"/>
</dbReference>
<dbReference type="Pfam" id="PF01494">
    <property type="entry name" value="FAD_binding_3"/>
    <property type="match status" value="1"/>
</dbReference>
<evidence type="ECO:0000256" key="4">
    <source>
        <dbReference type="ARBA" id="ARBA00023002"/>
    </source>
</evidence>
<keyword evidence="5" id="KW-0503">Monooxygenase</keyword>
<proteinExistence type="predicted"/>
<dbReference type="PANTHER" id="PTHR13789:SF318">
    <property type="entry name" value="GERANYLGERANYL DIPHOSPHATE REDUCTASE"/>
    <property type="match status" value="1"/>
</dbReference>
<reference evidence="7 8" key="1">
    <citation type="submission" date="2018-07" db="EMBL/GenBank/DDBJ databases">
        <title>Genomic Encyclopedia of Type Strains, Phase IV (KMG-IV): sequencing the most valuable type-strain genomes for metagenomic binning, comparative biology and taxonomic classification.</title>
        <authorList>
            <person name="Goeker M."/>
        </authorList>
    </citation>
    <scope>NUCLEOTIDE SEQUENCE [LARGE SCALE GENOMIC DNA]</scope>
    <source>
        <strain evidence="7 8">DSM 21352</strain>
    </source>
</reference>
<evidence type="ECO:0000313" key="7">
    <source>
        <dbReference type="EMBL" id="RDI25102.1"/>
    </source>
</evidence>
<keyword evidence="4" id="KW-0560">Oxidoreductase</keyword>
<name>A0A370FFB2_9BURK</name>
<dbReference type="EMBL" id="QQAV01000004">
    <property type="protein sequence ID" value="RDI25102.1"/>
    <property type="molecule type" value="Genomic_DNA"/>
</dbReference>
<sequence length="396" mass="43702">MPDPILIAGAGLGGLTAALALLRRGHAVRVFEQAAQLGEVGAGLQLSANATRALHLLGLAEPLAHVAAEPMGKEIRLWSTGQTWKLFDLGDASVAEYGHPYYTLYRPDLHRVLVEAIRALAPDALCLGARCERFAQTADGVTLTLADGSEHRGRVLIGADGVHSAVRRQLFGDGPAVYSGCMAWRGVIPIGRLPVELVRPVGTNWVGPGRHVIHYPLRGGQLMNFVGIVETDRWVAESWTQRGTHAECHADFEGWHDDVHALIRHIDVPYRWALMARPALARWTQDRVTLLGDAAHPTLPFLAQGAAMAIEDGFVLGRALAEIDDAPEALRRYEAARHDRTTRIVEKSTENGRRFHNPELASASGAAAYVDREWRPERVHERYHWLFEYRVDEVVL</sequence>
<dbReference type="OrthoDB" id="9782160at2"/>
<dbReference type="PANTHER" id="PTHR13789">
    <property type="entry name" value="MONOOXYGENASE"/>
    <property type="match status" value="1"/>
</dbReference>
<evidence type="ECO:0000256" key="5">
    <source>
        <dbReference type="ARBA" id="ARBA00023033"/>
    </source>
</evidence>
<organism evidence="7 8">
    <name type="scientific">Pseudacidovorax intermedius</name>
    <dbReference type="NCBI Taxonomy" id="433924"/>
    <lineage>
        <taxon>Bacteria</taxon>
        <taxon>Pseudomonadati</taxon>
        <taxon>Pseudomonadota</taxon>
        <taxon>Betaproteobacteria</taxon>
        <taxon>Burkholderiales</taxon>
        <taxon>Comamonadaceae</taxon>
        <taxon>Pseudacidovorax</taxon>
    </lineage>
</organism>
<evidence type="ECO:0000256" key="1">
    <source>
        <dbReference type="ARBA" id="ARBA00001974"/>
    </source>
</evidence>